<keyword evidence="2" id="KW-1185">Reference proteome</keyword>
<evidence type="ECO:0000313" key="1">
    <source>
        <dbReference type="EMBL" id="MFA4804840.1"/>
    </source>
</evidence>
<evidence type="ECO:0008006" key="3">
    <source>
        <dbReference type="Google" id="ProtNLM"/>
    </source>
</evidence>
<proteinExistence type="predicted"/>
<dbReference type="SUPFAM" id="SSF53795">
    <property type="entry name" value="PEP carboxykinase-like"/>
    <property type="match status" value="1"/>
</dbReference>
<gene>
    <name evidence="1" type="ORF">P8X34_08895</name>
</gene>
<dbReference type="InterPro" id="IPR027417">
    <property type="entry name" value="P-loop_NTPase"/>
</dbReference>
<accession>A0ABV4T543</accession>
<comment type="caution">
    <text evidence="1">The sequence shown here is derived from an EMBL/GenBank/DDBJ whole genome shotgun (WGS) entry which is preliminary data.</text>
</comment>
<dbReference type="EMBL" id="JARRIG010000005">
    <property type="protein sequence ID" value="MFA4804840.1"/>
    <property type="molecule type" value="Genomic_DNA"/>
</dbReference>
<dbReference type="Proteomes" id="UP001571980">
    <property type="component" value="Unassembled WGS sequence"/>
</dbReference>
<organism evidence="1 2">
    <name type="scientific">Pyrococcus kukulkanii</name>
    <dbReference type="NCBI Taxonomy" id="1609559"/>
    <lineage>
        <taxon>Archaea</taxon>
        <taxon>Methanobacteriati</taxon>
        <taxon>Methanobacteriota</taxon>
        <taxon>Thermococci</taxon>
        <taxon>Thermococcales</taxon>
        <taxon>Thermococcaceae</taxon>
        <taxon>Pyrococcus</taxon>
    </lineage>
</organism>
<evidence type="ECO:0000313" key="2">
    <source>
        <dbReference type="Proteomes" id="UP001571980"/>
    </source>
</evidence>
<name>A0ABV4T543_9EURY</name>
<sequence length="343" mass="39549">MMVLTKNYRIHDILTIQINTQNKAKLPGLNFPLSYFETDEDLTNPDIILNIGPFKPERNNSYVVDHKYYIKENYLYCSDTANGKASWKVEIMGFEEPPTIINFYGKIRGIYHLLAPDLLAQEVALFPIIELALGLKGYFLAHAGGVTKDNKGILFVGRSGSRKTTIIMKAIRKGYKTLGDERVIVDLNSVKDTKLLCFPIFPKIFEFTLLHSKDEYMPSSKRIAMLVYLKNTTLQLRDVWEDEAKLSRIYLLLPEMHTKGKLPKQFIHMFIANNYSELYSSDIPLLTRNNFPDYILAYSYIFPDNNWVKMYNNILKTEIEKLTKTKKVAFTVGNSTQEIINAL</sequence>
<dbReference type="Gene3D" id="3.40.50.300">
    <property type="entry name" value="P-loop containing nucleotide triphosphate hydrolases"/>
    <property type="match status" value="1"/>
</dbReference>
<reference evidence="1 2" key="1">
    <citation type="submission" date="2023-03" db="EMBL/GenBank/DDBJ databases">
        <title>Speciation in Pyrococcus: adaptation to high temperature as a mechanism.</title>
        <authorList>
            <person name="Gu J."/>
        </authorList>
    </citation>
    <scope>NUCLEOTIDE SEQUENCE [LARGE SCALE GENOMIC DNA]</scope>
    <source>
        <strain evidence="1 2">LMOA34</strain>
    </source>
</reference>
<dbReference type="RefSeq" id="WP_372885075.1">
    <property type="nucleotide sequence ID" value="NZ_JARRIF010000005.1"/>
</dbReference>
<protein>
    <recommendedName>
        <fullName evidence="3">Aldolase</fullName>
    </recommendedName>
</protein>